<dbReference type="OrthoDB" id="6417226at2759"/>
<evidence type="ECO:0000256" key="4">
    <source>
        <dbReference type="ARBA" id="ARBA00022833"/>
    </source>
</evidence>
<keyword evidence="6" id="KW-0472">Membrane</keyword>
<gene>
    <name evidence="7" type="ORF">AWZ03_013465</name>
</gene>
<reference evidence="7 8" key="1">
    <citation type="journal article" date="2019" name="J. Hered.">
        <title>An Improved Genome Assembly for Drosophila navojoa, the Basal Species in the mojavensis Cluster.</title>
        <authorList>
            <person name="Vanderlinde T."/>
            <person name="Dupim E.G."/>
            <person name="Nazario-Yepiz N.O."/>
            <person name="Carvalho A.B."/>
        </authorList>
    </citation>
    <scope>NUCLEOTIDE SEQUENCE [LARGE SCALE GENOMIC DNA]</scope>
    <source>
        <strain evidence="7">Navoj_Jal97</strain>
        <tissue evidence="7">Whole organism</tissue>
    </source>
</reference>
<dbReference type="EMBL" id="LSRL02000670">
    <property type="protein sequence ID" value="TDG40114.1"/>
    <property type="molecule type" value="Genomic_DNA"/>
</dbReference>
<dbReference type="GO" id="GO:0000978">
    <property type="term" value="F:RNA polymerase II cis-regulatory region sequence-specific DNA binding"/>
    <property type="evidence" value="ECO:0007669"/>
    <property type="project" value="TreeGrafter"/>
</dbReference>
<evidence type="ECO:0000313" key="7">
    <source>
        <dbReference type="EMBL" id="TDG40114.1"/>
    </source>
</evidence>
<dbReference type="STRING" id="7232.A0A484AUN4"/>
<organism evidence="7 8">
    <name type="scientific">Drosophila navojoa</name>
    <name type="common">Fruit fly</name>
    <dbReference type="NCBI Taxonomy" id="7232"/>
    <lineage>
        <taxon>Eukaryota</taxon>
        <taxon>Metazoa</taxon>
        <taxon>Ecdysozoa</taxon>
        <taxon>Arthropoda</taxon>
        <taxon>Hexapoda</taxon>
        <taxon>Insecta</taxon>
        <taxon>Pterygota</taxon>
        <taxon>Neoptera</taxon>
        <taxon>Endopterygota</taxon>
        <taxon>Diptera</taxon>
        <taxon>Brachycera</taxon>
        <taxon>Muscomorpha</taxon>
        <taxon>Ephydroidea</taxon>
        <taxon>Drosophilidae</taxon>
        <taxon>Drosophila</taxon>
    </lineage>
</organism>
<accession>A0A484AUN4</accession>
<dbReference type="PANTHER" id="PTHR45891">
    <property type="entry name" value="ZINC FINGER HOMEOBOX PROTEIN"/>
    <property type="match status" value="1"/>
</dbReference>
<feature type="transmembrane region" description="Helical" evidence="6">
    <location>
        <begin position="21"/>
        <end position="37"/>
    </location>
</feature>
<evidence type="ECO:0000256" key="3">
    <source>
        <dbReference type="ARBA" id="ARBA00022737"/>
    </source>
</evidence>
<keyword evidence="2" id="KW-0479">Metal-binding</keyword>
<evidence type="ECO:0000256" key="2">
    <source>
        <dbReference type="ARBA" id="ARBA00022723"/>
    </source>
</evidence>
<keyword evidence="3" id="KW-0677">Repeat</keyword>
<comment type="subcellular location">
    <subcellularLocation>
        <location evidence="1">Nucleus</location>
    </subcellularLocation>
</comment>
<name>A0A484AUN4_DRONA</name>
<keyword evidence="6" id="KW-1133">Transmembrane helix</keyword>
<comment type="caution">
    <text evidence="7">The sequence shown here is derived from an EMBL/GenBank/DDBJ whole genome shotgun (WGS) entry which is preliminary data.</text>
</comment>
<evidence type="ECO:0000256" key="6">
    <source>
        <dbReference type="SAM" id="Phobius"/>
    </source>
</evidence>
<dbReference type="InterPro" id="IPR051968">
    <property type="entry name" value="ZnFinger_Homeobox_TR"/>
</dbReference>
<sequence length="272" mass="30356">MIKPNKNYVQPHNIHGRTKKNIYLLFYIGYIGVWFQNSRAKDKKSRNQRQYAHISDDNNSFDGSSGKEVGNNSNNSNNGFTGGADIKSTKTLALSQESNDQLQDCQLCQIPQVNMHKHAFTVEHICKMKNLLEQTSEFYAHSNASGSDNDNECDRDRERRFYSLSKAFLLQHVVSNASNNIAPTASTGQVDDENNCLINYDPRESVLTADDSPADGRPATAAAVGHLAGDIAVSVKDNDNDMPEAGRKTSSANRDLMQKLFNRNHITVYTQH</sequence>
<protein>
    <submittedName>
        <fullName evidence="7">Uncharacterized protein</fullName>
    </submittedName>
</protein>
<dbReference type="GO" id="GO:0005634">
    <property type="term" value="C:nucleus"/>
    <property type="evidence" value="ECO:0007669"/>
    <property type="project" value="UniProtKB-SubCell"/>
</dbReference>
<dbReference type="GO" id="GO:0046872">
    <property type="term" value="F:metal ion binding"/>
    <property type="evidence" value="ECO:0007669"/>
    <property type="project" value="UniProtKB-KW"/>
</dbReference>
<feature type="region of interest" description="Disordered" evidence="5">
    <location>
        <begin position="45"/>
        <end position="82"/>
    </location>
</feature>
<evidence type="ECO:0000256" key="1">
    <source>
        <dbReference type="ARBA" id="ARBA00004123"/>
    </source>
</evidence>
<dbReference type="AlphaFoldDB" id="A0A484AUN4"/>
<keyword evidence="4" id="KW-0862">Zinc</keyword>
<evidence type="ECO:0000256" key="5">
    <source>
        <dbReference type="SAM" id="MobiDB-lite"/>
    </source>
</evidence>
<evidence type="ECO:0000313" key="8">
    <source>
        <dbReference type="Proteomes" id="UP000295192"/>
    </source>
</evidence>
<proteinExistence type="predicted"/>
<dbReference type="PANTHER" id="PTHR45891:SF3">
    <property type="entry name" value="ZINC FINGER PROTEIN 2"/>
    <property type="match status" value="1"/>
</dbReference>
<feature type="compositionally biased region" description="Low complexity" evidence="5">
    <location>
        <begin position="57"/>
        <end position="79"/>
    </location>
</feature>
<keyword evidence="6" id="KW-0812">Transmembrane</keyword>
<dbReference type="Proteomes" id="UP000295192">
    <property type="component" value="Unassembled WGS sequence"/>
</dbReference>
<keyword evidence="8" id="KW-1185">Reference proteome</keyword>
<dbReference type="GO" id="GO:0000981">
    <property type="term" value="F:DNA-binding transcription factor activity, RNA polymerase II-specific"/>
    <property type="evidence" value="ECO:0007669"/>
    <property type="project" value="TreeGrafter"/>
</dbReference>